<evidence type="ECO:0000256" key="1">
    <source>
        <dbReference type="SAM" id="Phobius"/>
    </source>
</evidence>
<dbReference type="PANTHER" id="PTHR37290:SF1">
    <property type="entry name" value="INNER MEMBRANE PROTEIN YIAA"/>
    <property type="match status" value="1"/>
</dbReference>
<comment type="caution">
    <text evidence="3">The sequence shown here is derived from an EMBL/GenBank/DDBJ whole genome shotgun (WGS) entry which is preliminary data.</text>
</comment>
<keyword evidence="1" id="KW-0472">Membrane</keyword>
<sequence>MTTNNNIPAPTLAFKLSSIIALLAGTVAYCIGLYNAEMALNEKGYYFAILFYGLFAAVSVQKSVRDKQDNIEISQVYYLISWISVAIALSLLIIGLYNADLLLSEKGFYGMAYTLSLFSSITIQKNIRDSQLVQKDLSELNSTDNEATTLES</sequence>
<dbReference type="Proteomes" id="UP001156601">
    <property type="component" value="Unassembled WGS sequence"/>
</dbReference>
<dbReference type="RefSeq" id="WP_284219156.1">
    <property type="nucleotide sequence ID" value="NZ_BSOT01000012.1"/>
</dbReference>
<organism evidence="3 4">
    <name type="scientific">Agaribacter marinus</name>
    <dbReference type="NCBI Taxonomy" id="1431249"/>
    <lineage>
        <taxon>Bacteria</taxon>
        <taxon>Pseudomonadati</taxon>
        <taxon>Pseudomonadota</taxon>
        <taxon>Gammaproteobacteria</taxon>
        <taxon>Alteromonadales</taxon>
        <taxon>Alteromonadaceae</taxon>
        <taxon>Agaribacter</taxon>
    </lineage>
</organism>
<dbReference type="InterPro" id="IPR008024">
    <property type="entry name" value="YiaAB"/>
</dbReference>
<evidence type="ECO:0000313" key="4">
    <source>
        <dbReference type="Proteomes" id="UP001156601"/>
    </source>
</evidence>
<accession>A0AA37WME3</accession>
<dbReference type="AlphaFoldDB" id="A0AA37WME3"/>
<dbReference type="InterPro" id="IPR038972">
    <property type="entry name" value="YiaA-like"/>
</dbReference>
<name>A0AA37WME3_9ALTE</name>
<dbReference type="NCBIfam" id="NF008482">
    <property type="entry name" value="PRK11383.1"/>
    <property type="match status" value="1"/>
</dbReference>
<feature type="transmembrane region" description="Helical" evidence="1">
    <location>
        <begin position="76"/>
        <end position="96"/>
    </location>
</feature>
<dbReference type="PANTHER" id="PTHR37290">
    <property type="entry name" value="INNER MEMBRANE PROTEIN YIAA-RELATED"/>
    <property type="match status" value="1"/>
</dbReference>
<feature type="transmembrane region" description="Helical" evidence="1">
    <location>
        <begin position="46"/>
        <end position="64"/>
    </location>
</feature>
<reference evidence="3" key="2">
    <citation type="submission" date="2023-01" db="EMBL/GenBank/DDBJ databases">
        <title>Draft genome sequence of Agaribacter marinus strain NBRC 110023.</title>
        <authorList>
            <person name="Sun Q."/>
            <person name="Mori K."/>
        </authorList>
    </citation>
    <scope>NUCLEOTIDE SEQUENCE</scope>
    <source>
        <strain evidence="3">NBRC 110023</strain>
    </source>
</reference>
<feature type="domain" description="YiaAB two helix" evidence="2">
    <location>
        <begin position="14"/>
        <end position="66"/>
    </location>
</feature>
<keyword evidence="1" id="KW-0812">Transmembrane</keyword>
<dbReference type="Pfam" id="PF05360">
    <property type="entry name" value="YiaAB"/>
    <property type="match status" value="2"/>
</dbReference>
<dbReference type="GO" id="GO:0005886">
    <property type="term" value="C:plasma membrane"/>
    <property type="evidence" value="ECO:0007669"/>
    <property type="project" value="TreeGrafter"/>
</dbReference>
<evidence type="ECO:0000313" key="3">
    <source>
        <dbReference type="EMBL" id="GLR72740.1"/>
    </source>
</evidence>
<reference evidence="3" key="1">
    <citation type="journal article" date="2014" name="Int. J. Syst. Evol. Microbiol.">
        <title>Complete genome sequence of Corynebacterium casei LMG S-19264T (=DSM 44701T), isolated from a smear-ripened cheese.</title>
        <authorList>
            <consortium name="US DOE Joint Genome Institute (JGI-PGF)"/>
            <person name="Walter F."/>
            <person name="Albersmeier A."/>
            <person name="Kalinowski J."/>
            <person name="Ruckert C."/>
        </authorList>
    </citation>
    <scope>NUCLEOTIDE SEQUENCE</scope>
    <source>
        <strain evidence="3">NBRC 110023</strain>
    </source>
</reference>
<dbReference type="GO" id="GO:0006974">
    <property type="term" value="P:DNA damage response"/>
    <property type="evidence" value="ECO:0007669"/>
    <property type="project" value="TreeGrafter"/>
</dbReference>
<gene>
    <name evidence="3" type="ORF">GCM10007852_36480</name>
</gene>
<protein>
    <recommendedName>
        <fullName evidence="2">YiaAB two helix domain-containing protein</fullName>
    </recommendedName>
</protein>
<evidence type="ECO:0000259" key="2">
    <source>
        <dbReference type="Pfam" id="PF05360"/>
    </source>
</evidence>
<keyword evidence="1" id="KW-1133">Transmembrane helix</keyword>
<feature type="domain" description="YiaAB two helix" evidence="2">
    <location>
        <begin position="77"/>
        <end position="129"/>
    </location>
</feature>
<proteinExistence type="predicted"/>
<keyword evidence="4" id="KW-1185">Reference proteome</keyword>
<feature type="transmembrane region" description="Helical" evidence="1">
    <location>
        <begin position="12"/>
        <end position="34"/>
    </location>
</feature>
<dbReference type="EMBL" id="BSOT01000012">
    <property type="protein sequence ID" value="GLR72740.1"/>
    <property type="molecule type" value="Genomic_DNA"/>
</dbReference>